<comment type="caution">
    <text evidence="1">The sequence shown here is derived from an EMBL/GenBank/DDBJ whole genome shotgun (WGS) entry which is preliminary data.</text>
</comment>
<reference evidence="2" key="1">
    <citation type="journal article" date="2019" name="Int. J. Syst. Evol. Microbiol.">
        <title>The Global Catalogue of Microorganisms (GCM) 10K type strain sequencing project: providing services to taxonomists for standard genome sequencing and annotation.</title>
        <authorList>
            <consortium name="The Broad Institute Genomics Platform"/>
            <consortium name="The Broad Institute Genome Sequencing Center for Infectious Disease"/>
            <person name="Wu L."/>
            <person name="Ma J."/>
        </authorList>
    </citation>
    <scope>NUCLEOTIDE SEQUENCE [LARGE SCALE GENOMIC DNA]</scope>
    <source>
        <strain evidence="2">CGMCC 1.15809</strain>
    </source>
</reference>
<evidence type="ECO:0000313" key="2">
    <source>
        <dbReference type="Proteomes" id="UP001596241"/>
    </source>
</evidence>
<dbReference type="Proteomes" id="UP001596241">
    <property type="component" value="Unassembled WGS sequence"/>
</dbReference>
<proteinExistence type="predicted"/>
<protein>
    <submittedName>
        <fullName evidence="1">Uncharacterized protein</fullName>
    </submittedName>
</protein>
<gene>
    <name evidence="1" type="ORF">ACFP3M_09975</name>
</gene>
<dbReference type="RefSeq" id="WP_345086608.1">
    <property type="nucleotide sequence ID" value="NZ_BAAAWG010000010.1"/>
</dbReference>
<evidence type="ECO:0000313" key="1">
    <source>
        <dbReference type="EMBL" id="MFC5893142.1"/>
    </source>
</evidence>
<keyword evidence="2" id="KW-1185">Reference proteome</keyword>
<sequence length="56" mass="6037">MQGVAASFKLDTAAAEKTTLDEIDLMLGVNPVCTPEFQFSDERGVHRRGAAPPHPI</sequence>
<name>A0ABW1FGT2_9ACTN</name>
<accession>A0ABW1FGT2</accession>
<dbReference type="EMBL" id="JBHSPW010000003">
    <property type="protein sequence ID" value="MFC5893142.1"/>
    <property type="molecule type" value="Genomic_DNA"/>
</dbReference>
<organism evidence="1 2">
    <name type="scientific">Streptomyces ramulosus</name>
    <dbReference type="NCBI Taxonomy" id="47762"/>
    <lineage>
        <taxon>Bacteria</taxon>
        <taxon>Bacillati</taxon>
        <taxon>Actinomycetota</taxon>
        <taxon>Actinomycetes</taxon>
        <taxon>Kitasatosporales</taxon>
        <taxon>Streptomycetaceae</taxon>
        <taxon>Streptomyces</taxon>
    </lineage>
</organism>